<dbReference type="RefSeq" id="WP_108978526.1">
    <property type="nucleotide sequence ID" value="NZ_BFBB01000012.1"/>
</dbReference>
<evidence type="ECO:0000313" key="2">
    <source>
        <dbReference type="Proteomes" id="UP000245133"/>
    </source>
</evidence>
<keyword evidence="2" id="KW-1185">Reference proteome</keyword>
<proteinExistence type="predicted"/>
<dbReference type="NCBIfam" id="TIGR04327">
    <property type="entry name" value="OMP_LA_2444"/>
    <property type="match status" value="1"/>
</dbReference>
<protein>
    <submittedName>
        <fullName evidence="1">Outer membrane protein</fullName>
    </submittedName>
</protein>
<reference evidence="1 2" key="1">
    <citation type="submission" date="2018-02" db="EMBL/GenBank/DDBJ databases">
        <title>Novel Leptospira species isolated from soil and water in Japan.</title>
        <authorList>
            <person name="Nakao R."/>
            <person name="Masuzawa T."/>
        </authorList>
    </citation>
    <scope>NUCLEOTIDE SEQUENCE [LARGE SCALE GENOMIC DNA]</scope>
    <source>
        <strain evidence="1 2">YH101</strain>
    </source>
</reference>
<dbReference type="OrthoDB" id="326018at2"/>
<evidence type="ECO:0000313" key="1">
    <source>
        <dbReference type="EMBL" id="GBF52118.1"/>
    </source>
</evidence>
<dbReference type="AlphaFoldDB" id="A0A2P2E5F9"/>
<dbReference type="EMBL" id="BFBB01000012">
    <property type="protein sequence ID" value="GBF52118.1"/>
    <property type="molecule type" value="Genomic_DNA"/>
</dbReference>
<comment type="caution">
    <text evidence="1">The sequence shown here is derived from an EMBL/GenBank/DDBJ whole genome shotgun (WGS) entry which is preliminary data.</text>
</comment>
<dbReference type="InterPro" id="IPR027614">
    <property type="entry name" value="OMP_Lepto"/>
</dbReference>
<organism evidence="1 2">
    <name type="scientific">Leptospira ryugenii</name>
    <dbReference type="NCBI Taxonomy" id="1917863"/>
    <lineage>
        <taxon>Bacteria</taxon>
        <taxon>Pseudomonadati</taxon>
        <taxon>Spirochaetota</taxon>
        <taxon>Spirochaetia</taxon>
        <taxon>Leptospirales</taxon>
        <taxon>Leptospiraceae</taxon>
        <taxon>Leptospira</taxon>
    </lineage>
</organism>
<accession>A0A2P2E5F9</accession>
<sequence>MKKIYKTILISIFLISELNAENNNNEDKNSNKPKLEIGIKSLNVKFIPFEYKRDLSESTGIYFENYSQFKGNRDSIIPFFVKYKNPENNFSLEFQYINVNIPRANYIHSYQSLYGDSISKRYLDNTERTDYKLNILYHILNEKPELLSLGLGIRKIDRLTNSNNGLSISEESIKSHGLQIAAKSQIPLIDNLNLNIGFEYYITQGKRYYSNKIAANSILANGIRPIFQTNLSNSNTLGIFQGYEFDVSLSYQFFNSLKFYLGYYYNFSKFKYQNYNDQTLRYEDFRNTYYYFQNNRGIGGSDIISGVYLGLSYNY</sequence>
<dbReference type="Proteomes" id="UP000245133">
    <property type="component" value="Unassembled WGS sequence"/>
</dbReference>
<gene>
    <name evidence="1" type="ORF">LPTSP4_36560</name>
</gene>
<name>A0A2P2E5F9_9LEPT</name>